<accession>A0ABR4XNS6</accession>
<dbReference type="InterPro" id="IPR011008">
    <property type="entry name" value="Dimeric_a/b-barrel"/>
</dbReference>
<protein>
    <recommendedName>
        <fullName evidence="1">Stress-response A/B barrel domain-containing protein</fullName>
    </recommendedName>
</protein>
<evidence type="ECO:0000259" key="1">
    <source>
        <dbReference type="PROSITE" id="PS51502"/>
    </source>
</evidence>
<reference evidence="2 3" key="1">
    <citation type="submission" date="2014-08" db="EMBL/GenBank/DDBJ databases">
        <title>Porphyromonas canoris strain:OH2762 Genome sequencing.</title>
        <authorList>
            <person name="Wallis C."/>
            <person name="Deusch O."/>
            <person name="O'Flynn C."/>
            <person name="Davis I."/>
            <person name="Jospin G."/>
            <person name="Darling A.E."/>
            <person name="Coil D.A."/>
            <person name="Alexiev A."/>
            <person name="Horsfall A."/>
            <person name="Kirkwood N."/>
            <person name="Harris S."/>
            <person name="Eisen J.A."/>
        </authorList>
    </citation>
    <scope>NUCLEOTIDE SEQUENCE [LARGE SCALE GENOMIC DNA]</scope>
    <source>
        <strain evidence="3">COT-108 OH2762</strain>
    </source>
</reference>
<dbReference type="InterPro" id="IPR013097">
    <property type="entry name" value="Dabb"/>
</dbReference>
<dbReference type="Gene3D" id="3.30.70.100">
    <property type="match status" value="1"/>
</dbReference>
<dbReference type="PROSITE" id="PS51502">
    <property type="entry name" value="S_R_A_B_BARREL"/>
    <property type="match status" value="1"/>
</dbReference>
<dbReference type="EMBL" id="JQZV01000003">
    <property type="protein sequence ID" value="KGN93479.1"/>
    <property type="molecule type" value="Genomic_DNA"/>
</dbReference>
<keyword evidence="3" id="KW-1185">Reference proteome</keyword>
<sequence length="101" mass="11790">MALKHYVLFGFQTEISEEKKRGLLKDIQKDFHNLPEQIVELQDLRIEININPNEQYDFILIATVADLSALSIYAKHEAHQILVQKYIKPYCSLRACVDTQE</sequence>
<dbReference type="Proteomes" id="UP000030101">
    <property type="component" value="Unassembled WGS sequence"/>
</dbReference>
<dbReference type="Pfam" id="PF07876">
    <property type="entry name" value="Dabb"/>
    <property type="match status" value="1"/>
</dbReference>
<comment type="caution">
    <text evidence="2">The sequence shown here is derived from an EMBL/GenBank/DDBJ whole genome shotgun (WGS) entry which is preliminary data.</text>
</comment>
<feature type="domain" description="Stress-response A/B barrel" evidence="1">
    <location>
        <begin position="3"/>
        <end position="99"/>
    </location>
</feature>
<proteinExistence type="predicted"/>
<dbReference type="RefSeq" id="WP_036788990.1">
    <property type="nucleotide sequence ID" value="NZ_JQZV01000003.1"/>
</dbReference>
<name>A0ABR4XNS6_9PORP</name>
<evidence type="ECO:0000313" key="3">
    <source>
        <dbReference type="Proteomes" id="UP000030101"/>
    </source>
</evidence>
<dbReference type="SUPFAM" id="SSF54909">
    <property type="entry name" value="Dimeric alpha+beta barrel"/>
    <property type="match status" value="1"/>
</dbReference>
<gene>
    <name evidence="2" type="ORF">HQ43_02285</name>
</gene>
<dbReference type="SMART" id="SM00886">
    <property type="entry name" value="Dabb"/>
    <property type="match status" value="1"/>
</dbReference>
<evidence type="ECO:0000313" key="2">
    <source>
        <dbReference type="EMBL" id="KGN93479.1"/>
    </source>
</evidence>
<organism evidence="2 3">
    <name type="scientific">Porphyromonas canoris</name>
    <dbReference type="NCBI Taxonomy" id="36875"/>
    <lineage>
        <taxon>Bacteria</taxon>
        <taxon>Pseudomonadati</taxon>
        <taxon>Bacteroidota</taxon>
        <taxon>Bacteroidia</taxon>
        <taxon>Bacteroidales</taxon>
        <taxon>Porphyromonadaceae</taxon>
        <taxon>Porphyromonas</taxon>
    </lineage>
</organism>